<name>A0ABD3Y3X6_9GAMM</name>
<dbReference type="Gene3D" id="3.40.80.10">
    <property type="entry name" value="Peptidoglycan recognition protein-like"/>
    <property type="match status" value="1"/>
</dbReference>
<dbReference type="InterPro" id="IPR002502">
    <property type="entry name" value="Amidase_domain"/>
</dbReference>
<protein>
    <recommendedName>
        <fullName evidence="2">N-acetylmuramoyl-L-alanine amidase domain-containing protein</fullName>
    </recommendedName>
</protein>
<evidence type="ECO:0000256" key="1">
    <source>
        <dbReference type="SAM" id="MobiDB-lite"/>
    </source>
</evidence>
<feature type="region of interest" description="Disordered" evidence="1">
    <location>
        <begin position="54"/>
        <end position="77"/>
    </location>
</feature>
<comment type="caution">
    <text evidence="3">The sequence shown here is derived from an EMBL/GenBank/DDBJ whole genome shotgun (WGS) entry which is preliminary data.</text>
</comment>
<organism evidence="3 4">
    <name type="scientific">Pseudoalteromonas fuliginea</name>
    <dbReference type="NCBI Taxonomy" id="1872678"/>
    <lineage>
        <taxon>Bacteria</taxon>
        <taxon>Pseudomonadati</taxon>
        <taxon>Pseudomonadota</taxon>
        <taxon>Gammaproteobacteria</taxon>
        <taxon>Alteromonadales</taxon>
        <taxon>Pseudoalteromonadaceae</taxon>
        <taxon>Pseudoalteromonas</taxon>
    </lineage>
</organism>
<sequence length="77" mass="8730">MKGNNQGNIGIAFLGDYTENPISKRQFGAARQLIGNLRQRYKLSGQFIKTHGQFNPDKHNELQGAKHQVGMLRSEFK</sequence>
<evidence type="ECO:0000313" key="3">
    <source>
        <dbReference type="EMBL" id="KDC48257.1"/>
    </source>
</evidence>
<dbReference type="SUPFAM" id="SSF55846">
    <property type="entry name" value="N-acetylmuramoyl-L-alanine amidase-like"/>
    <property type="match status" value="1"/>
</dbReference>
<dbReference type="AlphaFoldDB" id="A0ABD3Y3X6"/>
<proteinExistence type="predicted"/>
<evidence type="ECO:0000313" key="4">
    <source>
        <dbReference type="Proteomes" id="UP000027154"/>
    </source>
</evidence>
<reference evidence="3 4" key="1">
    <citation type="submission" date="2014-04" db="EMBL/GenBank/DDBJ databases">
        <title>Pseudoalteromonas galatheae sp. nov., isolated from a deep-sea polychaete near Canal Concepcion, Chile.</title>
        <authorList>
            <person name="Machado H.R."/>
            <person name="Gram L."/>
            <person name="Vynne N.G."/>
        </authorList>
    </citation>
    <scope>NUCLEOTIDE SEQUENCE [LARGE SCALE GENOMIC DNA]</scope>
    <source>
        <strain evidence="3 4">KMM216</strain>
    </source>
</reference>
<accession>A0ABD3Y3X6</accession>
<feature type="domain" description="N-acetylmuramoyl-L-alanine amidase" evidence="2">
    <location>
        <begin position="4"/>
        <end position="54"/>
    </location>
</feature>
<evidence type="ECO:0000259" key="2">
    <source>
        <dbReference type="Pfam" id="PF01510"/>
    </source>
</evidence>
<gene>
    <name evidence="3" type="ORF">DC53_20270</name>
</gene>
<dbReference type="EMBL" id="JJNZ01000102">
    <property type="protein sequence ID" value="KDC48257.1"/>
    <property type="molecule type" value="Genomic_DNA"/>
</dbReference>
<dbReference type="RefSeq" id="WP_033032107.1">
    <property type="nucleotide sequence ID" value="NZ_JJNZ01000102.1"/>
</dbReference>
<dbReference type="Proteomes" id="UP000027154">
    <property type="component" value="Unassembled WGS sequence"/>
</dbReference>
<dbReference type="Pfam" id="PF01510">
    <property type="entry name" value="Amidase_2"/>
    <property type="match status" value="1"/>
</dbReference>
<dbReference type="InterPro" id="IPR036505">
    <property type="entry name" value="Amidase/PGRP_sf"/>
</dbReference>